<evidence type="ECO:0000259" key="10">
    <source>
        <dbReference type="Pfam" id="PF04290"/>
    </source>
</evidence>
<keyword evidence="7 9" id="KW-0472">Membrane</keyword>
<feature type="domain" description="Tripartite ATP-independent periplasmic transporters DctQ component" evidence="10">
    <location>
        <begin position="25"/>
        <end position="146"/>
    </location>
</feature>
<evidence type="ECO:0000256" key="3">
    <source>
        <dbReference type="ARBA" id="ARBA00022475"/>
    </source>
</evidence>
<dbReference type="GO" id="GO:0015740">
    <property type="term" value="P:C4-dicarboxylate transport"/>
    <property type="evidence" value="ECO:0007669"/>
    <property type="project" value="TreeGrafter"/>
</dbReference>
<feature type="transmembrane region" description="Helical" evidence="9">
    <location>
        <begin position="45"/>
        <end position="67"/>
    </location>
</feature>
<dbReference type="AlphaFoldDB" id="A0A2T4JZL3"/>
<evidence type="ECO:0000256" key="6">
    <source>
        <dbReference type="ARBA" id="ARBA00022989"/>
    </source>
</evidence>
<comment type="subcellular location">
    <subcellularLocation>
        <location evidence="1 9">Cell inner membrane</location>
        <topology evidence="1 9">Multi-pass membrane protein</topology>
    </subcellularLocation>
</comment>
<protein>
    <recommendedName>
        <fullName evidence="9">TRAP transporter small permease protein</fullName>
    </recommendedName>
</protein>
<dbReference type="GO" id="GO:0005886">
    <property type="term" value="C:plasma membrane"/>
    <property type="evidence" value="ECO:0007669"/>
    <property type="project" value="UniProtKB-SubCell"/>
</dbReference>
<evidence type="ECO:0000313" key="11">
    <source>
        <dbReference type="EMBL" id="PTE23361.1"/>
    </source>
</evidence>
<sequence length="170" mass="19125">MTFVTLLGAIRRRAENIAALMLLVMFVAFLLQIVARYLLNFPLGWTYELSAVLWIWLVLFGACFAVRDNEEMRFDLIYGAVGPRLRRAMGFVTALAVVALFGLSLPATWDYVTFMKVQKSAYLGIRFDALFSIYVLFAVVMIIRHLWIGWRAVFGGGPDAFDPVKASSGV</sequence>
<dbReference type="PANTHER" id="PTHR35011:SF2">
    <property type="entry name" value="2,3-DIKETO-L-GULONATE TRAP TRANSPORTER SMALL PERMEASE PROTEIN YIAM"/>
    <property type="match status" value="1"/>
</dbReference>
<dbReference type="PANTHER" id="PTHR35011">
    <property type="entry name" value="2,3-DIKETO-L-GULONATE TRAP TRANSPORTER SMALL PERMEASE PROTEIN YIAM"/>
    <property type="match status" value="1"/>
</dbReference>
<organism evidence="11 12">
    <name type="scientific">Cereibacter changlensis JA139</name>
    <dbReference type="NCBI Taxonomy" id="1188249"/>
    <lineage>
        <taxon>Bacteria</taxon>
        <taxon>Pseudomonadati</taxon>
        <taxon>Pseudomonadota</taxon>
        <taxon>Alphaproteobacteria</taxon>
        <taxon>Rhodobacterales</taxon>
        <taxon>Paracoccaceae</taxon>
        <taxon>Cereibacter</taxon>
    </lineage>
</organism>
<dbReference type="InterPro" id="IPR007387">
    <property type="entry name" value="TRAP_DctQ"/>
</dbReference>
<evidence type="ECO:0000256" key="2">
    <source>
        <dbReference type="ARBA" id="ARBA00022448"/>
    </source>
</evidence>
<evidence type="ECO:0000256" key="5">
    <source>
        <dbReference type="ARBA" id="ARBA00022692"/>
    </source>
</evidence>
<proteinExistence type="inferred from homology"/>
<feature type="transmembrane region" description="Helical" evidence="9">
    <location>
        <begin position="88"/>
        <end position="109"/>
    </location>
</feature>
<name>A0A2T4JZL3_9RHOB</name>
<keyword evidence="4 9" id="KW-0997">Cell inner membrane</keyword>
<comment type="caution">
    <text evidence="11">The sequence shown here is derived from an EMBL/GenBank/DDBJ whole genome shotgun (WGS) entry which is preliminary data.</text>
</comment>
<evidence type="ECO:0000313" key="12">
    <source>
        <dbReference type="Proteomes" id="UP000241010"/>
    </source>
</evidence>
<gene>
    <name evidence="11" type="ORF">C5F48_02555</name>
</gene>
<comment type="function">
    <text evidence="9">Part of the tripartite ATP-independent periplasmic (TRAP) transport system.</text>
</comment>
<evidence type="ECO:0000256" key="1">
    <source>
        <dbReference type="ARBA" id="ARBA00004429"/>
    </source>
</evidence>
<feature type="transmembrane region" description="Helical" evidence="9">
    <location>
        <begin position="129"/>
        <end position="147"/>
    </location>
</feature>
<keyword evidence="12" id="KW-1185">Reference proteome</keyword>
<accession>A0A2T4JZL3</accession>
<keyword evidence="5 9" id="KW-0812">Transmembrane</keyword>
<comment type="similarity">
    <text evidence="8 9">Belongs to the TRAP transporter small permease family.</text>
</comment>
<dbReference type="EMBL" id="PZKG01000006">
    <property type="protein sequence ID" value="PTE23361.1"/>
    <property type="molecule type" value="Genomic_DNA"/>
</dbReference>
<comment type="subunit">
    <text evidence="9">The complex comprises the extracytoplasmic solute receptor protein and the two transmembrane proteins.</text>
</comment>
<evidence type="ECO:0000256" key="4">
    <source>
        <dbReference type="ARBA" id="ARBA00022519"/>
    </source>
</evidence>
<evidence type="ECO:0000256" key="7">
    <source>
        <dbReference type="ARBA" id="ARBA00023136"/>
    </source>
</evidence>
<dbReference type="RefSeq" id="WP_107662340.1">
    <property type="nucleotide sequence ID" value="NZ_PZKG01000006.1"/>
</dbReference>
<evidence type="ECO:0000256" key="9">
    <source>
        <dbReference type="RuleBase" id="RU369079"/>
    </source>
</evidence>
<dbReference type="Proteomes" id="UP000241010">
    <property type="component" value="Unassembled WGS sequence"/>
</dbReference>
<dbReference type="InterPro" id="IPR055348">
    <property type="entry name" value="DctQ"/>
</dbReference>
<keyword evidence="2 9" id="KW-0813">Transport</keyword>
<dbReference type="OrthoDB" id="4250245at2"/>
<dbReference type="GO" id="GO:0022857">
    <property type="term" value="F:transmembrane transporter activity"/>
    <property type="evidence" value="ECO:0007669"/>
    <property type="project" value="UniProtKB-UniRule"/>
</dbReference>
<keyword evidence="6 9" id="KW-1133">Transmembrane helix</keyword>
<reference evidence="11 12" key="1">
    <citation type="submission" date="2018-03" db="EMBL/GenBank/DDBJ databases">
        <title>Cereibacter changlensis.</title>
        <authorList>
            <person name="Meyer T.E."/>
            <person name="Miller S."/>
            <person name="Lodha T."/>
            <person name="Gandham S."/>
            <person name="Chintalapati S."/>
            <person name="Chintalapati V.R."/>
        </authorList>
    </citation>
    <scope>NUCLEOTIDE SEQUENCE [LARGE SCALE GENOMIC DNA]</scope>
    <source>
        <strain evidence="11 12">JA139</strain>
    </source>
</reference>
<keyword evidence="3" id="KW-1003">Cell membrane</keyword>
<dbReference type="Pfam" id="PF04290">
    <property type="entry name" value="DctQ"/>
    <property type="match status" value="1"/>
</dbReference>
<evidence type="ECO:0000256" key="8">
    <source>
        <dbReference type="ARBA" id="ARBA00038436"/>
    </source>
</evidence>
<feature type="transmembrane region" description="Helical" evidence="9">
    <location>
        <begin position="17"/>
        <end position="39"/>
    </location>
</feature>